<evidence type="ECO:0000256" key="4">
    <source>
        <dbReference type="ARBA" id="ARBA00018370"/>
    </source>
</evidence>
<evidence type="ECO:0000313" key="12">
    <source>
        <dbReference type="Proteomes" id="UP000680714"/>
    </source>
</evidence>
<evidence type="ECO:0000256" key="7">
    <source>
        <dbReference type="ARBA" id="ARBA00031484"/>
    </source>
</evidence>
<evidence type="ECO:0000259" key="10">
    <source>
        <dbReference type="PROSITE" id="PS50198"/>
    </source>
</evidence>
<comment type="caution">
    <text evidence="11">The sequence shown here is derived from an EMBL/GenBank/DDBJ whole genome shotgun (WGS) entry which is preliminary data.</text>
</comment>
<evidence type="ECO:0000256" key="9">
    <source>
        <dbReference type="SAM" id="SignalP"/>
    </source>
</evidence>
<protein>
    <recommendedName>
        <fullName evidence="4">Parvulin-like PPIase</fullName>
        <ecNumber evidence="3">5.2.1.8</ecNumber>
    </recommendedName>
    <alternativeName>
        <fullName evidence="6">Peptidyl-prolyl cis-trans isomerase plp</fullName>
    </alternativeName>
    <alternativeName>
        <fullName evidence="7">Rotamase plp</fullName>
    </alternativeName>
</protein>
<evidence type="ECO:0000313" key="11">
    <source>
        <dbReference type="EMBL" id="MBR9973135.1"/>
    </source>
</evidence>
<keyword evidence="5 8" id="KW-0697">Rotamase</keyword>
<dbReference type="InterPro" id="IPR046357">
    <property type="entry name" value="PPIase_dom_sf"/>
</dbReference>
<dbReference type="PROSITE" id="PS50198">
    <property type="entry name" value="PPIC_PPIASE_2"/>
    <property type="match status" value="1"/>
</dbReference>
<evidence type="ECO:0000256" key="8">
    <source>
        <dbReference type="PROSITE-ProRule" id="PRU00278"/>
    </source>
</evidence>
<dbReference type="PANTHER" id="PTHR47245">
    <property type="entry name" value="PEPTIDYLPROLYL ISOMERASE"/>
    <property type="match status" value="1"/>
</dbReference>
<comment type="catalytic activity">
    <reaction evidence="1">
        <text>[protein]-peptidylproline (omega=180) = [protein]-peptidylproline (omega=0)</text>
        <dbReference type="Rhea" id="RHEA:16237"/>
        <dbReference type="Rhea" id="RHEA-COMP:10747"/>
        <dbReference type="Rhea" id="RHEA-COMP:10748"/>
        <dbReference type="ChEBI" id="CHEBI:83833"/>
        <dbReference type="ChEBI" id="CHEBI:83834"/>
        <dbReference type="EC" id="5.2.1.8"/>
    </reaction>
</comment>
<dbReference type="Pfam" id="PF13616">
    <property type="entry name" value="Rotamase_3"/>
    <property type="match status" value="1"/>
</dbReference>
<feature type="domain" description="PpiC" evidence="10">
    <location>
        <begin position="131"/>
        <end position="222"/>
    </location>
</feature>
<accession>A0ABS5IFD9</accession>
<comment type="similarity">
    <text evidence="2">Belongs to the PpiC/parvulin rotamase family.</text>
</comment>
<dbReference type="RefSeq" id="WP_211550582.1">
    <property type="nucleotide sequence ID" value="NZ_JAGTUF010000018.1"/>
</dbReference>
<dbReference type="InterPro" id="IPR050245">
    <property type="entry name" value="PrsA_foldase"/>
</dbReference>
<evidence type="ECO:0000256" key="2">
    <source>
        <dbReference type="ARBA" id="ARBA00007656"/>
    </source>
</evidence>
<evidence type="ECO:0000256" key="3">
    <source>
        <dbReference type="ARBA" id="ARBA00013194"/>
    </source>
</evidence>
<dbReference type="SUPFAM" id="SSF54534">
    <property type="entry name" value="FKBP-like"/>
    <property type="match status" value="1"/>
</dbReference>
<evidence type="ECO:0000256" key="6">
    <source>
        <dbReference type="ARBA" id="ARBA00030642"/>
    </source>
</evidence>
<dbReference type="InterPro" id="IPR000297">
    <property type="entry name" value="PPIase_PpiC"/>
</dbReference>
<dbReference type="EMBL" id="JAGTUF010000018">
    <property type="protein sequence ID" value="MBR9973135.1"/>
    <property type="molecule type" value="Genomic_DNA"/>
</dbReference>
<feature type="chain" id="PRO_5046307585" description="Parvulin-like PPIase" evidence="9">
    <location>
        <begin position="27"/>
        <end position="273"/>
    </location>
</feature>
<proteinExistence type="inferred from homology"/>
<name>A0ABS5IFD9_9PROT</name>
<keyword evidence="9" id="KW-0732">Signal</keyword>
<dbReference type="EC" id="5.2.1.8" evidence="3"/>
<dbReference type="PANTHER" id="PTHR47245:SF2">
    <property type="entry name" value="PEPTIDYL-PROLYL CIS-TRANS ISOMERASE HP_0175-RELATED"/>
    <property type="match status" value="1"/>
</dbReference>
<evidence type="ECO:0000256" key="5">
    <source>
        <dbReference type="ARBA" id="ARBA00023110"/>
    </source>
</evidence>
<reference evidence="11 12" key="1">
    <citation type="submission" date="2021-04" db="EMBL/GenBank/DDBJ databases">
        <title>Magnetospirillum sulfuroxidans sp. nov., a facultative chemolithoautotrophic sulfur-oxidizing alphaproteobacterium isolated from freshwater sediment and proposals for Paramagetospirillum gen. nov., and Magnetospirillaceae fam. nov.</title>
        <authorList>
            <person name="Koziaeva V."/>
            <person name="Geelhoed J.S."/>
            <person name="Sorokin D.Y."/>
            <person name="Grouzdev D.S."/>
        </authorList>
    </citation>
    <scope>NUCLEOTIDE SEQUENCE [LARGE SCALE GENOMIC DNA]</scope>
    <source>
        <strain evidence="11 12">J10</strain>
    </source>
</reference>
<dbReference type="Gene3D" id="3.10.50.40">
    <property type="match status" value="1"/>
</dbReference>
<dbReference type="Proteomes" id="UP000680714">
    <property type="component" value="Unassembled WGS sequence"/>
</dbReference>
<dbReference type="GO" id="GO:0003755">
    <property type="term" value="F:peptidyl-prolyl cis-trans isomerase activity"/>
    <property type="evidence" value="ECO:0007669"/>
    <property type="project" value="UniProtKB-EC"/>
</dbReference>
<keyword evidence="8 11" id="KW-0413">Isomerase</keyword>
<feature type="signal peptide" evidence="9">
    <location>
        <begin position="1"/>
        <end position="26"/>
    </location>
</feature>
<organism evidence="11 12">
    <name type="scientific">Magnetospirillum sulfuroxidans</name>
    <dbReference type="NCBI Taxonomy" id="611300"/>
    <lineage>
        <taxon>Bacteria</taxon>
        <taxon>Pseudomonadati</taxon>
        <taxon>Pseudomonadota</taxon>
        <taxon>Alphaproteobacteria</taxon>
        <taxon>Rhodospirillales</taxon>
        <taxon>Rhodospirillaceae</taxon>
        <taxon>Magnetospirillum</taxon>
    </lineage>
</organism>
<keyword evidence="12" id="KW-1185">Reference proteome</keyword>
<dbReference type="Gene3D" id="1.10.8.1040">
    <property type="match status" value="1"/>
</dbReference>
<sequence>MKTSFAAAFAAPFALALAVAALPALAADKPSVVAEVNGTKIHEADLIAYQRTLPPQMASQAPYEALQDMAVNNMLVAEQAKKEGLEKDPELKQLYQQLLVKVWMNKHLRSEVTPAAIKAAYDGYLTSAKPEDEVRARHILLETEDQAKAVIAELKKGADFTETAKAKSKDPSAKQNGGDLGYFTQGEMVPQFSTAAFGMKAGELLDNPVQSQFGWHVIKVEDRRTATPPTLEQATPAIREDLAEKLAQKLVADIRAKAKVTLYDRDGKTVEKK</sequence>
<evidence type="ECO:0000256" key="1">
    <source>
        <dbReference type="ARBA" id="ARBA00000971"/>
    </source>
</evidence>
<gene>
    <name evidence="11" type="ORF">KEC16_15535</name>
</gene>